<accession>A0A9D1JHF5</accession>
<name>A0A9D1JHF5_9FIRM</name>
<sequence length="82" mass="8850">MSKPQRTIERSTVQIHTDYIKLDSLLKYAGITETGGEAKELVLSGAVSVNGDVCLERGKKVRAGDTVKINSGKNNSAEIEVM</sequence>
<dbReference type="InterPro" id="IPR002942">
    <property type="entry name" value="S4_RNA-bd"/>
</dbReference>
<dbReference type="CDD" id="cd00165">
    <property type="entry name" value="S4"/>
    <property type="match status" value="1"/>
</dbReference>
<dbReference type="EMBL" id="DVIR01000030">
    <property type="protein sequence ID" value="HIS24387.1"/>
    <property type="molecule type" value="Genomic_DNA"/>
</dbReference>
<dbReference type="SUPFAM" id="SSF55174">
    <property type="entry name" value="Alpha-L RNA-binding motif"/>
    <property type="match status" value="1"/>
</dbReference>
<dbReference type="SMART" id="SM00363">
    <property type="entry name" value="S4"/>
    <property type="match status" value="1"/>
</dbReference>
<dbReference type="Pfam" id="PF13275">
    <property type="entry name" value="S4_2"/>
    <property type="match status" value="1"/>
</dbReference>
<organism evidence="3 4">
    <name type="scientific">Candidatus Faeciplasma gallinarum</name>
    <dbReference type="NCBI Taxonomy" id="2840799"/>
    <lineage>
        <taxon>Bacteria</taxon>
        <taxon>Bacillati</taxon>
        <taxon>Bacillota</taxon>
        <taxon>Clostridia</taxon>
        <taxon>Eubacteriales</taxon>
        <taxon>Oscillospiraceae</taxon>
        <taxon>Oscillospiraceae incertae sedis</taxon>
        <taxon>Candidatus Faeciplasma</taxon>
    </lineage>
</organism>
<dbReference type="InterPro" id="IPR036986">
    <property type="entry name" value="S4_RNA-bd_sf"/>
</dbReference>
<dbReference type="Gene3D" id="3.10.290.10">
    <property type="entry name" value="RNA-binding S4 domain"/>
    <property type="match status" value="1"/>
</dbReference>
<feature type="domain" description="RNA-binding S4" evidence="2">
    <location>
        <begin position="20"/>
        <end position="77"/>
    </location>
</feature>
<evidence type="ECO:0000313" key="3">
    <source>
        <dbReference type="EMBL" id="HIS24387.1"/>
    </source>
</evidence>
<keyword evidence="1" id="KW-0694">RNA-binding</keyword>
<evidence type="ECO:0000256" key="1">
    <source>
        <dbReference type="PROSITE-ProRule" id="PRU00182"/>
    </source>
</evidence>
<protein>
    <submittedName>
        <fullName evidence="3">RNA-binding S4 domain-containing protein</fullName>
    </submittedName>
</protein>
<comment type="caution">
    <text evidence="3">The sequence shown here is derived from an EMBL/GenBank/DDBJ whole genome shotgun (WGS) entry which is preliminary data.</text>
</comment>
<dbReference type="GO" id="GO:0003723">
    <property type="term" value="F:RNA binding"/>
    <property type="evidence" value="ECO:0007669"/>
    <property type="project" value="UniProtKB-KW"/>
</dbReference>
<dbReference type="PROSITE" id="PS50889">
    <property type="entry name" value="S4"/>
    <property type="match status" value="1"/>
</dbReference>
<gene>
    <name evidence="3" type="ORF">IAD01_03175</name>
</gene>
<reference evidence="3" key="1">
    <citation type="submission" date="2020-10" db="EMBL/GenBank/DDBJ databases">
        <authorList>
            <person name="Gilroy R."/>
        </authorList>
    </citation>
    <scope>NUCLEOTIDE SEQUENCE</scope>
    <source>
        <strain evidence="3">CHK157-1446</strain>
    </source>
</reference>
<dbReference type="AlphaFoldDB" id="A0A9D1JHF5"/>
<dbReference type="Proteomes" id="UP000823982">
    <property type="component" value="Unassembled WGS sequence"/>
</dbReference>
<proteinExistence type="predicted"/>
<reference evidence="3" key="2">
    <citation type="journal article" date="2021" name="PeerJ">
        <title>Extensive microbial diversity within the chicken gut microbiome revealed by metagenomics and culture.</title>
        <authorList>
            <person name="Gilroy R."/>
            <person name="Ravi A."/>
            <person name="Getino M."/>
            <person name="Pursley I."/>
            <person name="Horton D.L."/>
            <person name="Alikhan N.F."/>
            <person name="Baker D."/>
            <person name="Gharbi K."/>
            <person name="Hall N."/>
            <person name="Watson M."/>
            <person name="Adriaenssens E.M."/>
            <person name="Foster-Nyarko E."/>
            <person name="Jarju S."/>
            <person name="Secka A."/>
            <person name="Antonio M."/>
            <person name="Oren A."/>
            <person name="Chaudhuri R.R."/>
            <person name="La Ragione R."/>
            <person name="Hildebrand F."/>
            <person name="Pallen M.J."/>
        </authorList>
    </citation>
    <scope>NUCLEOTIDE SEQUENCE</scope>
    <source>
        <strain evidence="3">CHK157-1446</strain>
    </source>
</reference>
<evidence type="ECO:0000313" key="4">
    <source>
        <dbReference type="Proteomes" id="UP000823982"/>
    </source>
</evidence>
<evidence type="ECO:0000259" key="2">
    <source>
        <dbReference type="SMART" id="SM00363"/>
    </source>
</evidence>